<dbReference type="Proteomes" id="UP000228906">
    <property type="component" value="Unassembled WGS sequence"/>
</dbReference>
<dbReference type="PANTHER" id="PTHR34988:SF1">
    <property type="entry name" value="DNA-BINDING PROTEIN"/>
    <property type="match status" value="1"/>
</dbReference>
<protein>
    <recommendedName>
        <fullName evidence="1">PPC domain-containing protein</fullName>
    </recommendedName>
</protein>
<dbReference type="Pfam" id="PF03479">
    <property type="entry name" value="PCC"/>
    <property type="match status" value="1"/>
</dbReference>
<evidence type="ECO:0000313" key="2">
    <source>
        <dbReference type="EMBL" id="PIR91242.1"/>
    </source>
</evidence>
<comment type="caution">
    <text evidence="2">The sequence shown here is derived from an EMBL/GenBank/DDBJ whole genome shotgun (WGS) entry which is preliminary data.</text>
</comment>
<dbReference type="SUPFAM" id="SSF117856">
    <property type="entry name" value="AF0104/ALDC/Ptd012-like"/>
    <property type="match status" value="1"/>
</dbReference>
<feature type="domain" description="PPC" evidence="1">
    <location>
        <begin position="3"/>
        <end position="140"/>
    </location>
</feature>
<accession>A0A2H0UWN3</accession>
<reference evidence="3" key="1">
    <citation type="submission" date="2017-09" db="EMBL/GenBank/DDBJ databases">
        <title>Depth-based differentiation of microbial function through sediment-hosted aquifers and enrichment of novel symbionts in the deep terrestrial subsurface.</title>
        <authorList>
            <person name="Probst A.J."/>
            <person name="Ladd B."/>
            <person name="Jarett J.K."/>
            <person name="Geller-Mcgrath D.E."/>
            <person name="Sieber C.M.K."/>
            <person name="Emerson J.B."/>
            <person name="Anantharaman K."/>
            <person name="Thomas B.C."/>
            <person name="Malmstrom R."/>
            <person name="Stieglmeier M."/>
            <person name="Klingl A."/>
            <person name="Woyke T."/>
            <person name="Ryan C.M."/>
            <person name="Banfield J.F."/>
        </authorList>
    </citation>
    <scope>NUCLEOTIDE SEQUENCE [LARGE SCALE GENOMIC DNA]</scope>
</reference>
<gene>
    <name evidence="2" type="ORF">COU03_02615</name>
</gene>
<name>A0A2H0UWN3_9BACT</name>
<organism evidence="2 3">
    <name type="scientific">bacterium (Candidatus Gribaldobacteria) CG10_big_fil_rev_8_21_14_0_10_41_12</name>
    <dbReference type="NCBI Taxonomy" id="2014277"/>
    <lineage>
        <taxon>Bacteria</taxon>
        <taxon>Candidatus Gribaldobacteria</taxon>
    </lineage>
</organism>
<proteinExistence type="predicted"/>
<evidence type="ECO:0000313" key="3">
    <source>
        <dbReference type="Proteomes" id="UP000228906"/>
    </source>
</evidence>
<dbReference type="PANTHER" id="PTHR34988">
    <property type="entry name" value="PROTEIN, PUTATIVE-RELATED"/>
    <property type="match status" value="1"/>
</dbReference>
<dbReference type="PROSITE" id="PS51742">
    <property type="entry name" value="PPC"/>
    <property type="match status" value="1"/>
</dbReference>
<sequence length="140" mass="15544">MQSQEKDNLIIARLWPGENVYEQLKDICQKHKVKTGVFVSGIGQLGWAELGFFREKGDYFPQKFDRPLEVLGLLGIVSASESGYDFHLHISLAGADKTVFGGHFIAGVVSATLEVVILKSDIKIRREIEEETGLKGLILV</sequence>
<dbReference type="CDD" id="cd11378">
    <property type="entry name" value="DUF296"/>
    <property type="match status" value="1"/>
</dbReference>
<dbReference type="Gene3D" id="3.30.1330.80">
    <property type="entry name" value="Hypothetical protein, similar to alpha- acetolactate decarboxylase, domain 2"/>
    <property type="match status" value="1"/>
</dbReference>
<dbReference type="AlphaFoldDB" id="A0A2H0UWN3"/>
<dbReference type="InterPro" id="IPR005175">
    <property type="entry name" value="PPC_dom"/>
</dbReference>
<dbReference type="EMBL" id="PFAV01000046">
    <property type="protein sequence ID" value="PIR91242.1"/>
    <property type="molecule type" value="Genomic_DNA"/>
</dbReference>
<evidence type="ECO:0000259" key="1">
    <source>
        <dbReference type="PROSITE" id="PS51742"/>
    </source>
</evidence>